<dbReference type="RefSeq" id="WP_217992346.1">
    <property type="nucleotide sequence ID" value="NZ_OCMU01000002.1"/>
</dbReference>
<dbReference type="EMBL" id="OCMU01000002">
    <property type="protein sequence ID" value="SOD20742.1"/>
    <property type="molecule type" value="Genomic_DNA"/>
</dbReference>
<feature type="binding site" evidence="10">
    <location>
        <position position="492"/>
    </location>
    <ligand>
        <name>L-glutamate</name>
        <dbReference type="ChEBI" id="CHEBI:29985"/>
    </ligand>
</feature>
<gene>
    <name evidence="12" type="ORF">SAMN06297164_2796</name>
</gene>
<keyword evidence="5 11" id="KW-0378">Hydrolase</keyword>
<dbReference type="GO" id="GO:0006751">
    <property type="term" value="P:glutathione catabolic process"/>
    <property type="evidence" value="ECO:0007669"/>
    <property type="project" value="UniProtKB-UniRule"/>
</dbReference>
<evidence type="ECO:0000256" key="8">
    <source>
        <dbReference type="ARBA" id="ARBA00047417"/>
    </source>
</evidence>
<dbReference type="SUPFAM" id="SSF56235">
    <property type="entry name" value="N-terminal nucleophile aminohydrolases (Ntn hydrolases)"/>
    <property type="match status" value="1"/>
</dbReference>
<dbReference type="EC" id="2.3.2.2" evidence="11"/>
<dbReference type="Pfam" id="PF01019">
    <property type="entry name" value="G_glu_transpept"/>
    <property type="match status" value="1"/>
</dbReference>
<evidence type="ECO:0000256" key="10">
    <source>
        <dbReference type="PIRSR" id="PIRSR600101-2"/>
    </source>
</evidence>
<dbReference type="EC" id="3.4.19.13" evidence="11"/>
<dbReference type="NCBIfam" id="TIGR00066">
    <property type="entry name" value="g_glut_trans"/>
    <property type="match status" value="1"/>
</dbReference>
<organism evidence="12 13">
    <name type="scientific">Nitrosomonas ureae</name>
    <dbReference type="NCBI Taxonomy" id="44577"/>
    <lineage>
        <taxon>Bacteria</taxon>
        <taxon>Pseudomonadati</taxon>
        <taxon>Pseudomonadota</taxon>
        <taxon>Betaproteobacteria</taxon>
        <taxon>Nitrosomonadales</taxon>
        <taxon>Nitrosomonadaceae</taxon>
        <taxon>Nitrosomonas</taxon>
    </lineage>
</organism>
<dbReference type="InterPro" id="IPR043137">
    <property type="entry name" value="GGT_ssub_C"/>
</dbReference>
<keyword evidence="6 11" id="KW-0865">Zymogen</keyword>
<evidence type="ECO:0000256" key="3">
    <source>
        <dbReference type="ARBA" id="ARBA00009381"/>
    </source>
</evidence>
<dbReference type="Gene3D" id="1.10.246.130">
    <property type="match status" value="1"/>
</dbReference>
<dbReference type="AlphaFoldDB" id="A0A286AFT8"/>
<proteinExistence type="inferred from homology"/>
<sequence length="586" mass="63255">MEKWDVLVGYKTAIFSVLCIGSLLAHASNPIIVPEAASGFSAIKSANYSKAMAVTANPHASRAAVKILRQGGSAVDAAIAAQLVLGLVEPQSSGIGGGAFMLHWQARSGELVVWDGRETAPASVSEAYYINTDGQPMDFFSAVIGGHSVGVPGVLAMLEASHKEHGKLPWANLFKPAIILAEQGFAISERLHILLSRMPRVAVNPQIREYFFHRSETGWQPKTEGSVLQNLAYAQTLRRLAALGVTDFYQGELAKQIVQAVNNDPNRPGRLSLPDMKAYQPKKREALCGQFRIYRICGIPPPSSGGTTVLAILGLLEAYESRYGEHADWHHGFIEASKLAFADRNAYVGDPAFVSVPTQGMIDRDYLHQRAMLIRNNSVLSNVNAGLPPGAEPRLSSNSPEFPSTTHLSIVDAEGNVVSMTSSIETAFGSRIMIGGFLLNNQLTDFSFMPRTAEGIPVANRIQSGKRPRSSMSPTIVFKDGRALLVIGSPGGTRIINYVAGSLYRILAKQLPVAEAIADGHIIAMGYGVELESGRVDESTLIRLRERGHNIVLRDQTSGLHVIRIDEKTGLEGGADPRREGEISGF</sequence>
<evidence type="ECO:0000256" key="9">
    <source>
        <dbReference type="PIRSR" id="PIRSR600101-1"/>
    </source>
</evidence>
<dbReference type="InterPro" id="IPR051792">
    <property type="entry name" value="GGT_bact"/>
</dbReference>
<evidence type="ECO:0000256" key="11">
    <source>
        <dbReference type="RuleBase" id="RU368036"/>
    </source>
</evidence>
<evidence type="ECO:0000256" key="6">
    <source>
        <dbReference type="ARBA" id="ARBA00023145"/>
    </source>
</evidence>
<comment type="similarity">
    <text evidence="3 11">Belongs to the gamma-glutamyltransferase family.</text>
</comment>
<comment type="pathway">
    <text evidence="11">Sulfur metabolism; glutathione metabolism.</text>
</comment>
<feature type="binding site" evidence="10">
    <location>
        <begin position="470"/>
        <end position="471"/>
    </location>
    <ligand>
        <name>L-glutamate</name>
        <dbReference type="ChEBI" id="CHEBI:29985"/>
    </ligand>
</feature>
<evidence type="ECO:0000256" key="1">
    <source>
        <dbReference type="ARBA" id="ARBA00001049"/>
    </source>
</evidence>
<feature type="binding site" evidence="10">
    <location>
        <position position="445"/>
    </location>
    <ligand>
        <name>L-glutamate</name>
        <dbReference type="ChEBI" id="CHEBI:29985"/>
    </ligand>
</feature>
<feature type="active site" description="Nucleophile" evidence="9">
    <location>
        <position position="405"/>
    </location>
</feature>
<evidence type="ECO:0000313" key="13">
    <source>
        <dbReference type="Proteomes" id="UP000219335"/>
    </source>
</evidence>
<dbReference type="GO" id="GO:0006750">
    <property type="term" value="P:glutathione biosynthetic process"/>
    <property type="evidence" value="ECO:0007669"/>
    <property type="project" value="UniProtKB-KW"/>
</dbReference>
<evidence type="ECO:0000256" key="5">
    <source>
        <dbReference type="ARBA" id="ARBA00022801"/>
    </source>
</evidence>
<dbReference type="GO" id="GO:0036374">
    <property type="term" value="F:glutathione hydrolase activity"/>
    <property type="evidence" value="ECO:0007669"/>
    <property type="project" value="UniProtKB-UniRule"/>
</dbReference>
<name>A0A286AFT8_9PROT</name>
<dbReference type="PRINTS" id="PR01210">
    <property type="entry name" value="GGTRANSPTASE"/>
</dbReference>
<comment type="PTM">
    <text evidence="11">Cleaved by autocatalysis into a large and a small subunit.</text>
</comment>
<comment type="catalytic activity">
    <reaction evidence="2 11">
        <text>glutathione + H2O = L-cysteinylglycine + L-glutamate</text>
        <dbReference type="Rhea" id="RHEA:28807"/>
        <dbReference type="ChEBI" id="CHEBI:15377"/>
        <dbReference type="ChEBI" id="CHEBI:29985"/>
        <dbReference type="ChEBI" id="CHEBI:57925"/>
        <dbReference type="ChEBI" id="CHEBI:61694"/>
        <dbReference type="EC" id="3.4.19.13"/>
    </reaction>
</comment>
<keyword evidence="7 11" id="KW-0012">Acyltransferase</keyword>
<evidence type="ECO:0000256" key="7">
    <source>
        <dbReference type="ARBA" id="ARBA00023315"/>
    </source>
</evidence>
<comment type="catalytic activity">
    <reaction evidence="8 11">
        <text>an N-terminal (5-L-glutamyl)-[peptide] + an alpha-amino acid = 5-L-glutamyl amino acid + an N-terminal L-alpha-aminoacyl-[peptide]</text>
        <dbReference type="Rhea" id="RHEA:23904"/>
        <dbReference type="Rhea" id="RHEA-COMP:9780"/>
        <dbReference type="Rhea" id="RHEA-COMP:9795"/>
        <dbReference type="ChEBI" id="CHEBI:77644"/>
        <dbReference type="ChEBI" id="CHEBI:78597"/>
        <dbReference type="ChEBI" id="CHEBI:78599"/>
        <dbReference type="ChEBI" id="CHEBI:78608"/>
        <dbReference type="EC" id="2.3.2.2"/>
    </reaction>
</comment>
<dbReference type="InterPro" id="IPR029055">
    <property type="entry name" value="Ntn_hydrolases_N"/>
</dbReference>
<dbReference type="UniPathway" id="UPA00204"/>
<dbReference type="InterPro" id="IPR000101">
    <property type="entry name" value="GGT_peptidase"/>
</dbReference>
<evidence type="ECO:0000256" key="4">
    <source>
        <dbReference type="ARBA" id="ARBA00022679"/>
    </source>
</evidence>
<feature type="binding site" evidence="10">
    <location>
        <position position="117"/>
    </location>
    <ligand>
        <name>L-glutamate</name>
        <dbReference type="ChEBI" id="CHEBI:29985"/>
    </ligand>
</feature>
<keyword evidence="11" id="KW-0317">Glutathione biosynthesis</keyword>
<comment type="subunit">
    <text evidence="11">This enzyme consists of two polypeptide chains, which are synthesized in precursor form from a single polypeptide.</text>
</comment>
<evidence type="ECO:0000256" key="2">
    <source>
        <dbReference type="ARBA" id="ARBA00001089"/>
    </source>
</evidence>
<dbReference type="Gene3D" id="3.60.20.40">
    <property type="match status" value="1"/>
</dbReference>
<dbReference type="InterPro" id="IPR043138">
    <property type="entry name" value="GGT_lsub"/>
</dbReference>
<keyword evidence="4 11" id="KW-0808">Transferase</keyword>
<dbReference type="GO" id="GO:0103068">
    <property type="term" value="F:leukotriene C4 gamma-glutamyl transferase activity"/>
    <property type="evidence" value="ECO:0007669"/>
    <property type="project" value="UniProtKB-EC"/>
</dbReference>
<dbReference type="Proteomes" id="UP000219335">
    <property type="component" value="Unassembled WGS sequence"/>
</dbReference>
<accession>A0A286AFT8</accession>
<protein>
    <recommendedName>
        <fullName evidence="11">Glutathione hydrolase proenzyme</fullName>
        <ecNumber evidence="11">2.3.2.2</ecNumber>
        <ecNumber evidence="11">3.4.19.13</ecNumber>
    </recommendedName>
    <component>
        <recommendedName>
            <fullName evidence="11">Glutathione hydrolase large chain</fullName>
        </recommendedName>
    </component>
    <component>
        <recommendedName>
            <fullName evidence="11">Glutathione hydrolase small chain</fullName>
        </recommendedName>
    </component>
</protein>
<comment type="catalytic activity">
    <reaction evidence="1 11">
        <text>an S-substituted glutathione + H2O = an S-substituted L-cysteinylglycine + L-glutamate</text>
        <dbReference type="Rhea" id="RHEA:59468"/>
        <dbReference type="ChEBI" id="CHEBI:15377"/>
        <dbReference type="ChEBI" id="CHEBI:29985"/>
        <dbReference type="ChEBI" id="CHEBI:90779"/>
        <dbReference type="ChEBI" id="CHEBI:143103"/>
        <dbReference type="EC" id="3.4.19.13"/>
    </reaction>
</comment>
<reference evidence="12 13" key="1">
    <citation type="submission" date="2017-09" db="EMBL/GenBank/DDBJ databases">
        <authorList>
            <person name="Ehlers B."/>
            <person name="Leendertz F.H."/>
        </authorList>
    </citation>
    <scope>NUCLEOTIDE SEQUENCE [LARGE SCALE GENOMIC DNA]</scope>
    <source>
        <strain evidence="12 13">Nm42</strain>
    </source>
</reference>
<dbReference type="PANTHER" id="PTHR43199">
    <property type="entry name" value="GLUTATHIONE HYDROLASE"/>
    <property type="match status" value="1"/>
</dbReference>
<evidence type="ECO:0000313" key="12">
    <source>
        <dbReference type="EMBL" id="SOD20742.1"/>
    </source>
</evidence>
<dbReference type="PANTHER" id="PTHR43199:SF1">
    <property type="entry name" value="GLUTATHIONE HYDROLASE PROENZYME"/>
    <property type="match status" value="1"/>
</dbReference>